<dbReference type="EMBL" id="BAAALR010000075">
    <property type="protein sequence ID" value="GAA1714634.1"/>
    <property type="molecule type" value="Genomic_DNA"/>
</dbReference>
<reference evidence="1 2" key="1">
    <citation type="journal article" date="2019" name="Int. J. Syst. Evol. Microbiol.">
        <title>The Global Catalogue of Microorganisms (GCM) 10K type strain sequencing project: providing services to taxonomists for standard genome sequencing and annotation.</title>
        <authorList>
            <consortium name="The Broad Institute Genomics Platform"/>
            <consortium name="The Broad Institute Genome Sequencing Center for Infectious Disease"/>
            <person name="Wu L."/>
            <person name="Ma J."/>
        </authorList>
    </citation>
    <scope>NUCLEOTIDE SEQUENCE [LARGE SCALE GENOMIC DNA]</scope>
    <source>
        <strain evidence="1 2">JCM 13244</strain>
    </source>
</reference>
<evidence type="ECO:0000313" key="1">
    <source>
        <dbReference type="EMBL" id="GAA1714634.1"/>
    </source>
</evidence>
<keyword evidence="2" id="KW-1185">Reference proteome</keyword>
<gene>
    <name evidence="1" type="ORF">GCM10009680_64880</name>
</gene>
<name>A0ABN2IZ15_9ACTN</name>
<sequence>MDGVVSPATFSGKTTDCSPSALLALKSIAESVTGGRWIADQGESVCGVGLSGGCRIEKTISHRKDMPRTDRRGS</sequence>
<organism evidence="1 2">
    <name type="scientific">Streptomyces yatensis</name>
    <dbReference type="NCBI Taxonomy" id="155177"/>
    <lineage>
        <taxon>Bacteria</taxon>
        <taxon>Bacillati</taxon>
        <taxon>Actinomycetota</taxon>
        <taxon>Actinomycetes</taxon>
        <taxon>Kitasatosporales</taxon>
        <taxon>Streptomycetaceae</taxon>
        <taxon>Streptomyces</taxon>
        <taxon>Streptomyces violaceusniger group</taxon>
    </lineage>
</organism>
<comment type="caution">
    <text evidence="1">The sequence shown here is derived from an EMBL/GenBank/DDBJ whole genome shotgun (WGS) entry which is preliminary data.</text>
</comment>
<dbReference type="Proteomes" id="UP001499947">
    <property type="component" value="Unassembled WGS sequence"/>
</dbReference>
<accession>A0ABN2IZ15</accession>
<evidence type="ECO:0000313" key="2">
    <source>
        <dbReference type="Proteomes" id="UP001499947"/>
    </source>
</evidence>
<proteinExistence type="predicted"/>
<protein>
    <submittedName>
        <fullName evidence="1">Uncharacterized protein</fullName>
    </submittedName>
</protein>